<evidence type="ECO:0000313" key="4">
    <source>
        <dbReference type="EMBL" id="GEO23217.1"/>
    </source>
</evidence>
<dbReference type="PANTHER" id="PTHR32328:SF0">
    <property type="entry name" value="L-SERYL-TRNA(SEC) SELENIUM TRANSFERASE"/>
    <property type="match status" value="1"/>
</dbReference>
<dbReference type="Proteomes" id="UP000321301">
    <property type="component" value="Unassembled WGS sequence"/>
</dbReference>
<dbReference type="EMBL" id="BJYV01000021">
    <property type="protein sequence ID" value="GEO23217.1"/>
    <property type="molecule type" value="Genomic_DNA"/>
</dbReference>
<evidence type="ECO:0000313" key="5">
    <source>
        <dbReference type="Proteomes" id="UP000321301"/>
    </source>
</evidence>
<accession>A0A512CG82</accession>
<comment type="cofactor">
    <cofactor evidence="1">
        <name>pyridoxal 5'-phosphate</name>
        <dbReference type="ChEBI" id="CHEBI:597326"/>
    </cofactor>
</comment>
<dbReference type="InterPro" id="IPR015424">
    <property type="entry name" value="PyrdxlP-dep_Trfase"/>
</dbReference>
<dbReference type="AlphaFoldDB" id="A0A512CG82"/>
<evidence type="ECO:0000259" key="3">
    <source>
        <dbReference type="Pfam" id="PF00266"/>
    </source>
</evidence>
<keyword evidence="5" id="KW-1185">Reference proteome</keyword>
<dbReference type="GO" id="GO:0004125">
    <property type="term" value="F:L-seryl-tRNA(Sec) selenium transferase activity"/>
    <property type="evidence" value="ECO:0007669"/>
    <property type="project" value="TreeGrafter"/>
</dbReference>
<dbReference type="InterPro" id="IPR006311">
    <property type="entry name" value="TAT_signal"/>
</dbReference>
<proteinExistence type="predicted"/>
<dbReference type="RefSeq" id="WP_020893663.1">
    <property type="nucleotide sequence ID" value="NZ_BJYV01000021.1"/>
</dbReference>
<dbReference type="InterPro" id="IPR000192">
    <property type="entry name" value="Aminotrans_V_dom"/>
</dbReference>
<sequence length="407" mass="44354">MLSRRKLLKKLGTLPLVGGVLGAGIPLSAVKAETMVAAPKRNVIKELGLRSFVNAAGTYTAMTASLMPDEVIQTINFTSDHYIMLDEVQDKVGEKIAELCHAEYATVTAGCWSAMVLGTAGVLTGKDRKKISQLPDLTGMKSQVIVQKSHNTGYVHALTNTGVEIVEVETAADVDRAVNSKTAMMWFLNYQAPSGKIQHEEWIALAKKHGLPTMIDMAADVPPVENLWKYNDLGFDLVCVSGGKAIRGPQSAGILMGRRDLVEAARLSAPPRGGTIGRGMKVNKEEILGMYVALDTYIKKDHDKEWKEWEDKIALISDAVSDIEGVSTEVSVPPIANHTPYLEIGWDTGKINIDQGELRKRLREGSPSIEVISGGDNAVKLTVFMLRPKEEKIVAKRIAEELLKAKV</sequence>
<reference evidence="4 5" key="1">
    <citation type="submission" date="2019-07" db="EMBL/GenBank/DDBJ databases">
        <title>Whole genome shotgun sequence of Cyclobacterium qasimii NBRC 106168.</title>
        <authorList>
            <person name="Hosoyama A."/>
            <person name="Uohara A."/>
            <person name="Ohji S."/>
            <person name="Ichikawa N."/>
        </authorList>
    </citation>
    <scope>NUCLEOTIDE SEQUENCE [LARGE SCALE GENOMIC DNA]</scope>
    <source>
        <strain evidence="4 5">NBRC 106168</strain>
    </source>
</reference>
<dbReference type="Pfam" id="PF00266">
    <property type="entry name" value="Aminotran_5"/>
    <property type="match status" value="1"/>
</dbReference>
<dbReference type="PANTHER" id="PTHR32328">
    <property type="entry name" value="L-SERYL-TRNA(SEC) SELENIUM TRANSFERASE"/>
    <property type="match status" value="1"/>
</dbReference>
<feature type="domain" description="Aminotransferase class V" evidence="3">
    <location>
        <begin position="171"/>
        <end position="266"/>
    </location>
</feature>
<dbReference type="InterPro" id="IPR015421">
    <property type="entry name" value="PyrdxlP-dep_Trfase_major"/>
</dbReference>
<organism evidence="4 5">
    <name type="scientific">Cyclobacterium qasimii</name>
    <dbReference type="NCBI Taxonomy" id="1350429"/>
    <lineage>
        <taxon>Bacteria</taxon>
        <taxon>Pseudomonadati</taxon>
        <taxon>Bacteroidota</taxon>
        <taxon>Cytophagia</taxon>
        <taxon>Cytophagales</taxon>
        <taxon>Cyclobacteriaceae</taxon>
        <taxon>Cyclobacterium</taxon>
    </lineage>
</organism>
<protein>
    <recommendedName>
        <fullName evidence="3">Aminotransferase class V domain-containing protein</fullName>
    </recommendedName>
</protein>
<comment type="caution">
    <text evidence="4">The sequence shown here is derived from an EMBL/GenBank/DDBJ whole genome shotgun (WGS) entry which is preliminary data.</text>
</comment>
<evidence type="ECO:0000256" key="1">
    <source>
        <dbReference type="ARBA" id="ARBA00001933"/>
    </source>
</evidence>
<evidence type="ECO:0000256" key="2">
    <source>
        <dbReference type="ARBA" id="ARBA00022898"/>
    </source>
</evidence>
<dbReference type="PROSITE" id="PS51318">
    <property type="entry name" value="TAT"/>
    <property type="match status" value="1"/>
</dbReference>
<keyword evidence="2" id="KW-0663">Pyridoxal phosphate</keyword>
<name>A0A512CG82_9BACT</name>
<dbReference type="SUPFAM" id="SSF53383">
    <property type="entry name" value="PLP-dependent transferases"/>
    <property type="match status" value="1"/>
</dbReference>
<gene>
    <name evidence="4" type="primary">selA</name>
    <name evidence="4" type="ORF">CQA01_37510</name>
</gene>
<dbReference type="Gene3D" id="3.40.640.10">
    <property type="entry name" value="Type I PLP-dependent aspartate aminotransferase-like (Major domain)"/>
    <property type="match status" value="1"/>
</dbReference>